<name>A0ACB9QQN5_9MYRT</name>
<organism evidence="1 2">
    <name type="scientific">Melastoma candidum</name>
    <dbReference type="NCBI Taxonomy" id="119954"/>
    <lineage>
        <taxon>Eukaryota</taxon>
        <taxon>Viridiplantae</taxon>
        <taxon>Streptophyta</taxon>
        <taxon>Embryophyta</taxon>
        <taxon>Tracheophyta</taxon>
        <taxon>Spermatophyta</taxon>
        <taxon>Magnoliopsida</taxon>
        <taxon>eudicotyledons</taxon>
        <taxon>Gunneridae</taxon>
        <taxon>Pentapetalae</taxon>
        <taxon>rosids</taxon>
        <taxon>malvids</taxon>
        <taxon>Myrtales</taxon>
        <taxon>Melastomataceae</taxon>
        <taxon>Melastomatoideae</taxon>
        <taxon>Melastomateae</taxon>
        <taxon>Melastoma</taxon>
    </lineage>
</organism>
<sequence>MLRIEREKRLKLFSCFDIFTPEERKILEKYREDNFAQKRLVPSERRAIRKCPLTPEEVGLLLRAMGFDNGTRIYLAADVIGGPHTRVSPESFYTNSWPECFCQTSSTEPAHKCLPENVMELFDSQLVKEAGNDFKSSIETNSTTVER</sequence>
<accession>A0ACB9QQN5</accession>
<proteinExistence type="predicted"/>
<gene>
    <name evidence="1" type="ORF">MLD38_017707</name>
</gene>
<keyword evidence="2" id="KW-1185">Reference proteome</keyword>
<evidence type="ECO:0000313" key="2">
    <source>
        <dbReference type="Proteomes" id="UP001057402"/>
    </source>
</evidence>
<comment type="caution">
    <text evidence="1">The sequence shown here is derived from an EMBL/GenBank/DDBJ whole genome shotgun (WGS) entry which is preliminary data.</text>
</comment>
<reference evidence="2" key="1">
    <citation type="journal article" date="2023" name="Front. Plant Sci.">
        <title>Chromosomal-level genome assembly of Melastoma candidum provides insights into trichome evolution.</title>
        <authorList>
            <person name="Zhong Y."/>
            <person name="Wu W."/>
            <person name="Sun C."/>
            <person name="Zou P."/>
            <person name="Liu Y."/>
            <person name="Dai S."/>
            <person name="Zhou R."/>
        </authorList>
    </citation>
    <scope>NUCLEOTIDE SEQUENCE [LARGE SCALE GENOMIC DNA]</scope>
</reference>
<protein>
    <submittedName>
        <fullName evidence="1">Uncharacterized protein</fullName>
    </submittedName>
</protein>
<evidence type="ECO:0000313" key="1">
    <source>
        <dbReference type="EMBL" id="KAI4369241.1"/>
    </source>
</evidence>
<dbReference type="EMBL" id="CM042884">
    <property type="protein sequence ID" value="KAI4369241.1"/>
    <property type="molecule type" value="Genomic_DNA"/>
</dbReference>
<dbReference type="Proteomes" id="UP001057402">
    <property type="component" value="Chromosome 5"/>
</dbReference>